<organism evidence="9 10">
    <name type="scientific">Lactuca sativa</name>
    <name type="common">Garden lettuce</name>
    <dbReference type="NCBI Taxonomy" id="4236"/>
    <lineage>
        <taxon>Eukaryota</taxon>
        <taxon>Viridiplantae</taxon>
        <taxon>Streptophyta</taxon>
        <taxon>Embryophyta</taxon>
        <taxon>Tracheophyta</taxon>
        <taxon>Spermatophyta</taxon>
        <taxon>Magnoliopsida</taxon>
        <taxon>eudicotyledons</taxon>
        <taxon>Gunneridae</taxon>
        <taxon>Pentapetalae</taxon>
        <taxon>asterids</taxon>
        <taxon>campanulids</taxon>
        <taxon>Asterales</taxon>
        <taxon>Asteraceae</taxon>
        <taxon>Cichorioideae</taxon>
        <taxon>Cichorieae</taxon>
        <taxon>Lactucinae</taxon>
        <taxon>Lactuca</taxon>
    </lineage>
</organism>
<evidence type="ECO:0000256" key="2">
    <source>
        <dbReference type="ARBA" id="ARBA00022475"/>
    </source>
</evidence>
<dbReference type="PANTHER" id="PTHR30509:SF9">
    <property type="entry name" value="MULTIDRUG RESISTANCE PROTEIN MDTO"/>
    <property type="match status" value="1"/>
</dbReference>
<dbReference type="AlphaFoldDB" id="A0A9R1XT96"/>
<feature type="transmembrane region" description="Helical" evidence="7">
    <location>
        <begin position="48"/>
        <end position="67"/>
    </location>
</feature>
<feature type="transmembrane region" description="Helical" evidence="7">
    <location>
        <begin position="74"/>
        <end position="95"/>
    </location>
</feature>
<dbReference type="PANTHER" id="PTHR30509">
    <property type="entry name" value="P-HYDROXYBENZOIC ACID EFFLUX PUMP SUBUNIT-RELATED"/>
    <property type="match status" value="1"/>
</dbReference>
<feature type="compositionally biased region" description="Basic and acidic residues" evidence="6">
    <location>
        <begin position="883"/>
        <end position="896"/>
    </location>
</feature>
<dbReference type="Proteomes" id="UP000235145">
    <property type="component" value="Unassembled WGS sequence"/>
</dbReference>
<feature type="transmembrane region" description="Helical" evidence="7">
    <location>
        <begin position="401"/>
        <end position="421"/>
    </location>
</feature>
<keyword evidence="5 7" id="KW-0472">Membrane</keyword>
<evidence type="ECO:0000256" key="5">
    <source>
        <dbReference type="ARBA" id="ARBA00023136"/>
    </source>
</evidence>
<dbReference type="GO" id="GO:0005886">
    <property type="term" value="C:plasma membrane"/>
    <property type="evidence" value="ECO:0000318"/>
    <property type="project" value="GO_Central"/>
</dbReference>
<evidence type="ECO:0000256" key="1">
    <source>
        <dbReference type="ARBA" id="ARBA00004651"/>
    </source>
</evidence>
<sequence length="1156" mass="129603">MLTSMLKLNPRSRSLWLSCLSASFRTAVACSIVAVATLFGPSSLRSQVAFPAFSYVTVILIVTGASLGDTLRGCWDALCATVLTVIPAIVGLWAIEPSRMTTALTAVVVGMAAFVVMLPDHKTHLVSKRIALGQIVIIYVVAYDKGGETDPVMHPVHVAASTAIGVLACVLALLLPYPGLATCQVKKKCKLYADNASERVELCVKAFCAEDNRRAHSFVSQAKSLSINGTKLLNAIKSKKESMKWETLPIEFLKPYCMNTAQKLEDIEMPIQGLEMGLSHFHSFPPQILDQDLKDNLHKLLQHITITFDQLKSCMPFDSATFPEINLENPTFSLHSFPQTHKDLSSFFFLFCSKLLERKMTLTDNSLPKAPSFSSEGQKNKKDPQFDLFESINTFLMHRRFVLALKCSLSVGFAVLFGLIYSKENGIWSGLPVAISFAASREAVFRVSNLKAQGTVLGTVYGVLGCFVLEKYVKVRFLILLPWFIFCSLIRGSRMYGPAGGVSAVIGAVLILGRENFGSPTEFAIIRIVEAFIGLSCSIVVELMFRPTRASTLAKFQLSKSLQVLHECVNTLNLGGKSQDCFGDCQRKLKSNVNELKKFIEEATMEPNFWFLPFNSACYSKLLKSLSNMEGLFVFLNHANHHLTQENLSMKTLEDEVEIFKEMIHPSLKCFERLVLVKSLNKLEKEVQKSGAFDTCSDVEMGKLPITPSKLYEHGLNGEDEMENVVNSYLKRSQEVVIGEGCEEVKEHELVLSLSAIGFCLRGLVKETREIEKGVIELLQWENPSSLVNLNEICCKIHALLLPNIDTQTLNSNPNSSNYQFYDSSNLQSSPRPQPMLCSKSSKWLNRLCSSRGFPNSDNINIEHFLSISLDKIDPQTSTDPSLPDKRPKLDKRDDSGAIQGREVINNVLSELFQMGEFQDLSRIKRKKSCRKQQCPRICIVSTNSNVQNVPVGKDRVSSPPPSSSPFPLTLSNRRTAKEVNRELKVTGHVEEEEKGHWDLTAYSQTEVTVIDTSVPSWKFEKMLYRRKNVWKVGDKKGKGLMTSDRKKRKERLNENGDVEKKKLKLCSSLSKSGNAEQGGENKKKKKKKKKKLKMCNSSKYEDKEESMARSKSPQEKIEDLKNHRIDNLKNWDLNLGFESQCWEEVAKLDSSDRRN</sequence>
<evidence type="ECO:0000259" key="8">
    <source>
        <dbReference type="Pfam" id="PF13515"/>
    </source>
</evidence>
<feature type="transmembrane region" description="Helical" evidence="7">
    <location>
        <begin position="130"/>
        <end position="146"/>
    </location>
</feature>
<feature type="region of interest" description="Disordered" evidence="6">
    <location>
        <begin position="1036"/>
        <end position="1058"/>
    </location>
</feature>
<feature type="transmembrane region" description="Helical" evidence="7">
    <location>
        <begin position="101"/>
        <end position="118"/>
    </location>
</feature>
<dbReference type="InterPro" id="IPR049453">
    <property type="entry name" value="Memb_transporter_dom"/>
</dbReference>
<feature type="transmembrane region" description="Helical" evidence="7">
    <location>
        <begin position="427"/>
        <end position="444"/>
    </location>
</feature>
<dbReference type="Pfam" id="PF13515">
    <property type="entry name" value="FUSC_2"/>
    <property type="match status" value="1"/>
</dbReference>
<dbReference type="EMBL" id="NBSK02000001">
    <property type="protein sequence ID" value="KAJ0224961.1"/>
    <property type="molecule type" value="Genomic_DNA"/>
</dbReference>
<feature type="region of interest" description="Disordered" evidence="6">
    <location>
        <begin position="951"/>
        <end position="970"/>
    </location>
</feature>
<evidence type="ECO:0000313" key="9">
    <source>
        <dbReference type="EMBL" id="KAJ0224961.1"/>
    </source>
</evidence>
<gene>
    <name evidence="9" type="ORF">LSAT_V11C100046580</name>
</gene>
<feature type="transmembrane region" description="Helical" evidence="7">
    <location>
        <begin position="456"/>
        <end position="475"/>
    </location>
</feature>
<proteinExistence type="predicted"/>
<evidence type="ECO:0000256" key="6">
    <source>
        <dbReference type="SAM" id="MobiDB-lite"/>
    </source>
</evidence>
<evidence type="ECO:0000256" key="3">
    <source>
        <dbReference type="ARBA" id="ARBA00022692"/>
    </source>
</evidence>
<keyword evidence="4 7" id="KW-1133">Transmembrane helix</keyword>
<feature type="transmembrane region" description="Helical" evidence="7">
    <location>
        <begin position="495"/>
        <end position="512"/>
    </location>
</feature>
<keyword evidence="10" id="KW-1185">Reference proteome</keyword>
<feature type="transmembrane region" description="Helical" evidence="7">
    <location>
        <begin position="524"/>
        <end position="545"/>
    </location>
</feature>
<feature type="transmembrane region" description="Helical" evidence="7">
    <location>
        <begin position="158"/>
        <end position="180"/>
    </location>
</feature>
<evidence type="ECO:0000313" key="10">
    <source>
        <dbReference type="Proteomes" id="UP000235145"/>
    </source>
</evidence>
<keyword evidence="3 7" id="KW-0812">Transmembrane</keyword>
<comment type="caution">
    <text evidence="9">The sequence shown here is derived from an EMBL/GenBank/DDBJ whole genome shotgun (WGS) entry which is preliminary data.</text>
</comment>
<accession>A0A9R1XT96</accession>
<comment type="subcellular location">
    <subcellularLocation>
        <location evidence="1">Cell membrane</location>
        <topology evidence="1">Multi-pass membrane protein</topology>
    </subcellularLocation>
</comment>
<feature type="domain" description="Integral membrane bound transporter" evidence="8">
    <location>
        <begin position="414"/>
        <end position="541"/>
    </location>
</feature>
<name>A0A9R1XT96_LACSA</name>
<feature type="compositionally biased region" description="Basic and acidic residues" evidence="6">
    <location>
        <begin position="1100"/>
        <end position="1120"/>
    </location>
</feature>
<feature type="region of interest" description="Disordered" evidence="6">
    <location>
        <begin position="873"/>
        <end position="898"/>
    </location>
</feature>
<evidence type="ECO:0000256" key="7">
    <source>
        <dbReference type="SAM" id="Phobius"/>
    </source>
</evidence>
<evidence type="ECO:0000256" key="4">
    <source>
        <dbReference type="ARBA" id="ARBA00022989"/>
    </source>
</evidence>
<keyword evidence="2" id="KW-1003">Cell membrane</keyword>
<feature type="region of interest" description="Disordered" evidence="6">
    <location>
        <begin position="1070"/>
        <end position="1120"/>
    </location>
</feature>
<feature type="compositionally biased region" description="Basic residues" evidence="6">
    <location>
        <begin position="1083"/>
        <end position="1094"/>
    </location>
</feature>
<reference evidence="9 10" key="1">
    <citation type="journal article" date="2017" name="Nat. Commun.">
        <title>Genome assembly with in vitro proximity ligation data and whole-genome triplication in lettuce.</title>
        <authorList>
            <person name="Reyes-Chin-Wo S."/>
            <person name="Wang Z."/>
            <person name="Yang X."/>
            <person name="Kozik A."/>
            <person name="Arikit S."/>
            <person name="Song C."/>
            <person name="Xia L."/>
            <person name="Froenicke L."/>
            <person name="Lavelle D.O."/>
            <person name="Truco M.J."/>
            <person name="Xia R."/>
            <person name="Zhu S."/>
            <person name="Xu C."/>
            <person name="Xu H."/>
            <person name="Xu X."/>
            <person name="Cox K."/>
            <person name="Korf I."/>
            <person name="Meyers B.C."/>
            <person name="Michelmore R.W."/>
        </authorList>
    </citation>
    <scope>NUCLEOTIDE SEQUENCE [LARGE SCALE GENOMIC DNA]</scope>
    <source>
        <strain evidence="10">cv. Salinas</strain>
        <tissue evidence="9">Seedlings</tissue>
    </source>
</reference>
<protein>
    <recommendedName>
        <fullName evidence="8">Integral membrane bound transporter domain-containing protein</fullName>
    </recommendedName>
</protein>